<evidence type="ECO:0000313" key="3">
    <source>
        <dbReference type="Proteomes" id="UP001193734"/>
    </source>
</evidence>
<dbReference type="GeneID" id="82156555"/>
<dbReference type="RefSeq" id="WP_172176724.1">
    <property type="nucleotide sequence ID" value="NZ_CASGIA010000001.1"/>
</dbReference>
<sequence>MKTAIYTLVLLAATLIYGCEKSDRNEEDSDTGNDTGTGWNDEIVPDTVFKGFLTVEEAATAEVGSLINVRGYIVGSTSRNIYNAIVRPPFESRTSLILADKRLTEVEAFYEDDLFPVRLTDYKDTQRALNLVDNPEHWNKRVYIFGQKCSYMGMPGLEKIMKYEFIE</sequence>
<accession>A0ABX2ARW0</accession>
<evidence type="ECO:0000313" key="2">
    <source>
        <dbReference type="EMBL" id="NPE13140.1"/>
    </source>
</evidence>
<keyword evidence="3" id="KW-1185">Reference proteome</keyword>
<comment type="caution">
    <text evidence="2">The sequence shown here is derived from an EMBL/GenBank/DDBJ whole genome shotgun (WGS) entry which is preliminary data.</text>
</comment>
<dbReference type="Proteomes" id="UP001193734">
    <property type="component" value="Unassembled WGS sequence"/>
</dbReference>
<dbReference type="EMBL" id="JABKKE010000002">
    <property type="protein sequence ID" value="NPE13140.1"/>
    <property type="molecule type" value="Genomic_DNA"/>
</dbReference>
<dbReference type="Pfam" id="PF19886">
    <property type="entry name" value="DUF6359"/>
    <property type="match status" value="1"/>
</dbReference>
<name>A0ABX2ARW0_9BACT</name>
<feature type="domain" description="Endonuclease YhcR N-terminal" evidence="1">
    <location>
        <begin position="53"/>
        <end position="165"/>
    </location>
</feature>
<gene>
    <name evidence="2" type="ORF">HPS55_02135</name>
</gene>
<evidence type="ECO:0000259" key="1">
    <source>
        <dbReference type="Pfam" id="PF19886"/>
    </source>
</evidence>
<proteinExistence type="predicted"/>
<dbReference type="InterPro" id="IPR045939">
    <property type="entry name" value="YhcR_N"/>
</dbReference>
<organism evidence="2 3">
    <name type="scientific">Xylanibacter rodentium</name>
    <dbReference type="NCBI Taxonomy" id="2736289"/>
    <lineage>
        <taxon>Bacteria</taxon>
        <taxon>Pseudomonadati</taxon>
        <taxon>Bacteroidota</taxon>
        <taxon>Bacteroidia</taxon>
        <taxon>Bacteroidales</taxon>
        <taxon>Prevotellaceae</taxon>
        <taxon>Xylanibacter</taxon>
    </lineage>
</organism>
<reference evidence="2 3" key="1">
    <citation type="submission" date="2020-05" db="EMBL/GenBank/DDBJ databases">
        <title>Distinct polysaccharide utilization as determinants for interspecies competition between intestinal Prevotella spp.</title>
        <authorList>
            <person name="Galvez E.J.C."/>
            <person name="Iljazovic A."/>
            <person name="Strowig T."/>
        </authorList>
    </citation>
    <scope>NUCLEOTIDE SEQUENCE [LARGE SCALE GENOMIC DNA]</scope>
    <source>
        <strain evidence="2 3">PROD</strain>
    </source>
</reference>
<protein>
    <recommendedName>
        <fullName evidence="1">Endonuclease YhcR N-terminal domain-containing protein</fullName>
    </recommendedName>
</protein>
<dbReference type="PROSITE" id="PS51257">
    <property type="entry name" value="PROKAR_LIPOPROTEIN"/>
    <property type="match status" value="1"/>
</dbReference>